<name>A0A1F5NIR2_9BACT</name>
<proteinExistence type="predicted"/>
<sequence length="116" mass="12714">MPKTTLFIVALIVIILTGLATVFLNNGNPKAVPKDEIETAVNQAKHLYRLEKELGRDLSSGPCLSEALLPGWVVDIVHSPRLPIDDLPENQCSAYRGGDAQHFVELDLEGNLIRAK</sequence>
<dbReference type="EMBL" id="MFDZ01000042">
    <property type="protein sequence ID" value="OGE77581.1"/>
    <property type="molecule type" value="Genomic_DNA"/>
</dbReference>
<comment type="caution">
    <text evidence="1">The sequence shown here is derived from an EMBL/GenBank/DDBJ whole genome shotgun (WGS) entry which is preliminary data.</text>
</comment>
<dbReference type="AlphaFoldDB" id="A0A1F5NIR2"/>
<protein>
    <submittedName>
        <fullName evidence="1">Uncharacterized protein</fullName>
    </submittedName>
</protein>
<gene>
    <name evidence="1" type="ORF">A3J19_05075</name>
</gene>
<organism evidence="1 2">
    <name type="scientific">Candidatus Daviesbacteria bacterium RIFCSPLOWO2_02_FULL_41_8</name>
    <dbReference type="NCBI Taxonomy" id="1797798"/>
    <lineage>
        <taxon>Bacteria</taxon>
        <taxon>Candidatus Daviesiibacteriota</taxon>
    </lineage>
</organism>
<reference evidence="1 2" key="1">
    <citation type="journal article" date="2016" name="Nat. Commun.">
        <title>Thousands of microbial genomes shed light on interconnected biogeochemical processes in an aquifer system.</title>
        <authorList>
            <person name="Anantharaman K."/>
            <person name="Brown C.T."/>
            <person name="Hug L.A."/>
            <person name="Sharon I."/>
            <person name="Castelle C.J."/>
            <person name="Probst A.J."/>
            <person name="Thomas B.C."/>
            <person name="Singh A."/>
            <person name="Wilkins M.J."/>
            <person name="Karaoz U."/>
            <person name="Brodie E.L."/>
            <person name="Williams K.H."/>
            <person name="Hubbard S.S."/>
            <person name="Banfield J.F."/>
        </authorList>
    </citation>
    <scope>NUCLEOTIDE SEQUENCE [LARGE SCALE GENOMIC DNA]</scope>
</reference>
<accession>A0A1F5NIR2</accession>
<dbReference type="Proteomes" id="UP000176578">
    <property type="component" value="Unassembled WGS sequence"/>
</dbReference>
<evidence type="ECO:0000313" key="1">
    <source>
        <dbReference type="EMBL" id="OGE77581.1"/>
    </source>
</evidence>
<evidence type="ECO:0000313" key="2">
    <source>
        <dbReference type="Proteomes" id="UP000176578"/>
    </source>
</evidence>